<evidence type="ECO:0000256" key="3">
    <source>
        <dbReference type="ARBA" id="ARBA00022679"/>
    </source>
</evidence>
<keyword evidence="4" id="KW-0663">Pyridoxal phosphate</keyword>
<protein>
    <submittedName>
        <fullName evidence="6">Pyridoxal phosphate-dependent aminotransferase family protein</fullName>
    </submittedName>
</protein>
<comment type="cofactor">
    <cofactor evidence="1">
        <name>pyridoxal 5'-phosphate</name>
        <dbReference type="ChEBI" id="CHEBI:597326"/>
    </cofactor>
</comment>
<dbReference type="PANTHER" id="PTHR13693:SF77">
    <property type="entry name" value="8-AMINO-7-OXONONANOATE SYNTHASE"/>
    <property type="match status" value="1"/>
</dbReference>
<dbReference type="Gene3D" id="3.90.1150.10">
    <property type="entry name" value="Aspartate Aminotransferase, domain 1"/>
    <property type="match status" value="1"/>
</dbReference>
<dbReference type="Pfam" id="PF00155">
    <property type="entry name" value="Aminotran_1_2"/>
    <property type="match status" value="1"/>
</dbReference>
<keyword evidence="6" id="KW-0032">Aminotransferase</keyword>
<dbReference type="GO" id="GO:0008483">
    <property type="term" value="F:transaminase activity"/>
    <property type="evidence" value="ECO:0007669"/>
    <property type="project" value="UniProtKB-KW"/>
</dbReference>
<dbReference type="Proteomes" id="UP000718451">
    <property type="component" value="Unassembled WGS sequence"/>
</dbReference>
<evidence type="ECO:0000256" key="2">
    <source>
        <dbReference type="ARBA" id="ARBA00010008"/>
    </source>
</evidence>
<dbReference type="InterPro" id="IPR015424">
    <property type="entry name" value="PyrdxlP-dep_Trfase"/>
</dbReference>
<dbReference type="Gene3D" id="3.40.640.10">
    <property type="entry name" value="Type I PLP-dependent aspartate aminotransferase-like (Major domain)"/>
    <property type="match status" value="1"/>
</dbReference>
<dbReference type="SUPFAM" id="SSF53383">
    <property type="entry name" value="PLP-dependent transferases"/>
    <property type="match status" value="1"/>
</dbReference>
<keyword evidence="3" id="KW-0808">Transferase</keyword>
<dbReference type="InterPro" id="IPR015421">
    <property type="entry name" value="PyrdxlP-dep_Trfase_major"/>
</dbReference>
<organism evidence="6 7">
    <name type="scientific">Croceivirga thetidis</name>
    <dbReference type="NCBI Taxonomy" id="2721623"/>
    <lineage>
        <taxon>Bacteria</taxon>
        <taxon>Pseudomonadati</taxon>
        <taxon>Bacteroidota</taxon>
        <taxon>Flavobacteriia</taxon>
        <taxon>Flavobacteriales</taxon>
        <taxon>Flavobacteriaceae</taxon>
        <taxon>Croceivirga</taxon>
    </lineage>
</organism>
<evidence type="ECO:0000313" key="6">
    <source>
        <dbReference type="EMBL" id="NKI31491.1"/>
    </source>
</evidence>
<dbReference type="InterPro" id="IPR004839">
    <property type="entry name" value="Aminotransferase_I/II_large"/>
</dbReference>
<dbReference type="InterPro" id="IPR015422">
    <property type="entry name" value="PyrdxlP-dep_Trfase_small"/>
</dbReference>
<sequence>MGKFPAKLDNKLQKRVRENALRSLTTSDKLVDFSSNDYLGFARDTVLKKRVEGNLLDVKFNGATGSRLLSGNHEYYGKLEAVLCTYHQAEAALVFNSGYDANLGFFSSVPQRNDTILYDELCHASIRDGIKLSNANSIKFKHNDLTDLQKVIERIPEKTAGDMYLVTESVFSMDGDSPDLIALANFCSEKQIYLIVDEAHAVGVFKNGLVNQLNLEDAVFARIVTFGKALGSHGAAVLCGIELRTYLINFCRSLIYTTALPPHSILSSFYSYRYLQEEEGLAAIKKLLDNISYFKSTVERLKLNTYFSESESAIQVFCKTGNNCIKKLSNSLAEIGFDIKPILSPTVPKGQERLRICMHSFNTKNEIDKVLATINENL</sequence>
<accession>A0ABX1GR17</accession>
<keyword evidence="7" id="KW-1185">Reference proteome</keyword>
<comment type="similarity">
    <text evidence="2">Belongs to the class-II pyridoxal-phosphate-dependent aminotransferase family. BioF subfamily.</text>
</comment>
<proteinExistence type="inferred from homology"/>
<feature type="domain" description="Aminotransferase class I/classII large" evidence="5">
    <location>
        <begin position="29"/>
        <end position="374"/>
    </location>
</feature>
<reference evidence="6 7" key="1">
    <citation type="submission" date="2020-04" db="EMBL/GenBank/DDBJ databases">
        <authorList>
            <person name="Yoon J."/>
        </authorList>
    </citation>
    <scope>NUCLEOTIDE SEQUENCE [LARGE SCALE GENOMIC DNA]</scope>
    <source>
        <strain evidence="6 7">DJ-13</strain>
    </source>
</reference>
<dbReference type="RefSeq" id="WP_168551662.1">
    <property type="nucleotide sequence ID" value="NZ_JAAWWL010000001.1"/>
</dbReference>
<evidence type="ECO:0000256" key="1">
    <source>
        <dbReference type="ARBA" id="ARBA00001933"/>
    </source>
</evidence>
<comment type="caution">
    <text evidence="6">The sequence shown here is derived from an EMBL/GenBank/DDBJ whole genome shotgun (WGS) entry which is preliminary data.</text>
</comment>
<evidence type="ECO:0000256" key="4">
    <source>
        <dbReference type="ARBA" id="ARBA00022898"/>
    </source>
</evidence>
<dbReference type="EMBL" id="JAAWWL010000001">
    <property type="protein sequence ID" value="NKI31491.1"/>
    <property type="molecule type" value="Genomic_DNA"/>
</dbReference>
<evidence type="ECO:0000313" key="7">
    <source>
        <dbReference type="Proteomes" id="UP000718451"/>
    </source>
</evidence>
<dbReference type="PANTHER" id="PTHR13693">
    <property type="entry name" value="CLASS II AMINOTRANSFERASE/8-AMINO-7-OXONONANOATE SYNTHASE"/>
    <property type="match status" value="1"/>
</dbReference>
<evidence type="ECO:0000259" key="5">
    <source>
        <dbReference type="Pfam" id="PF00155"/>
    </source>
</evidence>
<dbReference type="InterPro" id="IPR050087">
    <property type="entry name" value="AON_synthase_class-II"/>
</dbReference>
<name>A0ABX1GR17_9FLAO</name>
<gene>
    <name evidence="6" type="ORF">HCU67_06005</name>
</gene>